<dbReference type="AlphaFoldDB" id="A0A5N7C5X9"/>
<gene>
    <name evidence="2" type="ORF">BDV23DRAFT_184435</name>
</gene>
<evidence type="ECO:0008006" key="3">
    <source>
        <dbReference type="Google" id="ProtNLM"/>
    </source>
</evidence>
<proteinExistence type="predicted"/>
<dbReference type="SUPFAM" id="SSF48452">
    <property type="entry name" value="TPR-like"/>
    <property type="match status" value="1"/>
</dbReference>
<dbReference type="InterPro" id="IPR011990">
    <property type="entry name" value="TPR-like_helical_dom_sf"/>
</dbReference>
<dbReference type="Pfam" id="PF13374">
    <property type="entry name" value="TPR_10"/>
    <property type="match status" value="3"/>
</dbReference>
<organism evidence="2">
    <name type="scientific">Petromyces alliaceus</name>
    <name type="common">Aspergillus alliaceus</name>
    <dbReference type="NCBI Taxonomy" id="209559"/>
    <lineage>
        <taxon>Eukaryota</taxon>
        <taxon>Fungi</taxon>
        <taxon>Dikarya</taxon>
        <taxon>Ascomycota</taxon>
        <taxon>Pezizomycotina</taxon>
        <taxon>Eurotiomycetes</taxon>
        <taxon>Eurotiomycetidae</taxon>
        <taxon>Eurotiales</taxon>
        <taxon>Aspergillaceae</taxon>
        <taxon>Aspergillus</taxon>
        <taxon>Aspergillus subgen. Circumdati</taxon>
    </lineage>
</organism>
<reference evidence="2" key="1">
    <citation type="submission" date="2019-04" db="EMBL/GenBank/DDBJ databases">
        <title>Friends and foes A comparative genomics studyof 23 Aspergillus species from section Flavi.</title>
        <authorList>
            <consortium name="DOE Joint Genome Institute"/>
            <person name="Kjaerbolling I."/>
            <person name="Vesth T."/>
            <person name="Frisvad J.C."/>
            <person name="Nybo J.L."/>
            <person name="Theobald S."/>
            <person name="Kildgaard S."/>
            <person name="Isbrandt T."/>
            <person name="Kuo A."/>
            <person name="Sato A."/>
            <person name="Lyhne E.K."/>
            <person name="Kogle M.E."/>
            <person name="Wiebenga A."/>
            <person name="Kun R.S."/>
            <person name="Lubbers R.J."/>
            <person name="Makela M.R."/>
            <person name="Barry K."/>
            <person name="Chovatia M."/>
            <person name="Clum A."/>
            <person name="Daum C."/>
            <person name="Haridas S."/>
            <person name="He G."/>
            <person name="LaButti K."/>
            <person name="Lipzen A."/>
            <person name="Mondo S."/>
            <person name="Riley R."/>
            <person name="Salamov A."/>
            <person name="Simmons B.A."/>
            <person name="Magnuson J.K."/>
            <person name="Henrissat B."/>
            <person name="Mortensen U.H."/>
            <person name="Larsen T.O."/>
            <person name="Devries R.P."/>
            <person name="Grigoriev I.V."/>
            <person name="Machida M."/>
            <person name="Baker S.E."/>
            <person name="Andersen M.R."/>
        </authorList>
    </citation>
    <scope>NUCLEOTIDE SEQUENCE [LARGE SCALE GENOMIC DNA]</scope>
    <source>
        <strain evidence="2">IBT 14317</strain>
    </source>
</reference>
<protein>
    <recommendedName>
        <fullName evidence="3">Tetratricopeptide repeat domain protein</fullName>
    </recommendedName>
</protein>
<dbReference type="Gene3D" id="1.25.40.10">
    <property type="entry name" value="Tetratricopeptide repeat domain"/>
    <property type="match status" value="1"/>
</dbReference>
<dbReference type="Proteomes" id="UP000326877">
    <property type="component" value="Unassembled WGS sequence"/>
</dbReference>
<evidence type="ECO:0000313" key="2">
    <source>
        <dbReference type="EMBL" id="KAE8389525.1"/>
    </source>
</evidence>
<sequence>MSDLEVTTGEKVAVGGGGNGGPAQASVHVEHSKGIKTSYEGARVIHGLIKGSDSATWRLFEDSASATGLPPVIHLLLVVCCASNFSLDLEMSVTHRSFWRMPFNVRSHKVLKGSSCLIPSVEDVETFENMEGTRKVKRLLLNARRCTQTENGRLEQFENILNSGLADINHTGHPGNISEQTEGTILSNITAARNKTLSDWEADILLHHYASIRSDIRDRKERQHLAGEKWDGMTRKRFAEGKETRRAELSDMLKGIQLRFKTPLFTDQMKIPGGMAGQGLQSVQNGAECIEASDPPAKPEMNSNIAPVAIAGHFPTDIVQNLGDAVSNRKMPLSAVAKDYPDQIQELDGTERIFSDGYVQTWSIEDLEDAISIIRRAIDITPEDRPNPAGRLNNLGRLLSDQFERTGDIKDLEDTISNIRRAINITPPDHPDMAPWSSNLGNRLSTRFNRTGNITDLKEAIDSARRAIKITPQGHPDLTGLLNNLGIMLLRRYNRTGSIDDLEDTINITRRAISLTAPDHPNFAKLLSSFADKTINSV</sequence>
<evidence type="ECO:0000256" key="1">
    <source>
        <dbReference type="SAM" id="MobiDB-lite"/>
    </source>
</evidence>
<dbReference type="EMBL" id="ML735265">
    <property type="protein sequence ID" value="KAE8389525.1"/>
    <property type="molecule type" value="Genomic_DNA"/>
</dbReference>
<name>A0A5N7C5X9_PETAA</name>
<feature type="region of interest" description="Disordered" evidence="1">
    <location>
        <begin position="1"/>
        <end position="26"/>
    </location>
</feature>
<dbReference type="OrthoDB" id="366390at2759"/>
<accession>A0A5N7C5X9</accession>